<gene>
    <name evidence="2" type="ORF">PAL_GLEAN10009270</name>
</gene>
<dbReference type="Proteomes" id="UP000010552">
    <property type="component" value="Unassembled WGS sequence"/>
</dbReference>
<reference evidence="3" key="1">
    <citation type="journal article" date="2013" name="Science">
        <title>Comparative analysis of bat genomes provides insight into the evolution of flight and immunity.</title>
        <authorList>
            <person name="Zhang G."/>
            <person name="Cowled C."/>
            <person name="Shi Z."/>
            <person name="Huang Z."/>
            <person name="Bishop-Lilly K.A."/>
            <person name="Fang X."/>
            <person name="Wynne J.W."/>
            <person name="Xiong Z."/>
            <person name="Baker M.L."/>
            <person name="Zhao W."/>
            <person name="Tachedjian M."/>
            <person name="Zhu Y."/>
            <person name="Zhou P."/>
            <person name="Jiang X."/>
            <person name="Ng J."/>
            <person name="Yang L."/>
            <person name="Wu L."/>
            <person name="Xiao J."/>
            <person name="Feng Y."/>
            <person name="Chen Y."/>
            <person name="Sun X."/>
            <person name="Zhang Y."/>
            <person name="Marsh G.A."/>
            <person name="Crameri G."/>
            <person name="Broder C.C."/>
            <person name="Frey K.G."/>
            <person name="Wang L.F."/>
            <person name="Wang J."/>
        </authorList>
    </citation>
    <scope>NUCLEOTIDE SEQUENCE [LARGE SCALE GENOMIC DNA]</scope>
</reference>
<evidence type="ECO:0000256" key="1">
    <source>
        <dbReference type="SAM" id="MobiDB-lite"/>
    </source>
</evidence>
<proteinExistence type="predicted"/>
<keyword evidence="3" id="KW-1185">Reference proteome</keyword>
<organism evidence="2 3">
    <name type="scientific">Pteropus alecto</name>
    <name type="common">Black flying fox</name>
    <dbReference type="NCBI Taxonomy" id="9402"/>
    <lineage>
        <taxon>Eukaryota</taxon>
        <taxon>Metazoa</taxon>
        <taxon>Chordata</taxon>
        <taxon>Craniata</taxon>
        <taxon>Vertebrata</taxon>
        <taxon>Euteleostomi</taxon>
        <taxon>Mammalia</taxon>
        <taxon>Eutheria</taxon>
        <taxon>Laurasiatheria</taxon>
        <taxon>Chiroptera</taxon>
        <taxon>Yinpterochiroptera</taxon>
        <taxon>Pteropodoidea</taxon>
        <taxon>Pteropodidae</taxon>
        <taxon>Pteropodinae</taxon>
        <taxon>Pteropus</taxon>
    </lineage>
</organism>
<evidence type="ECO:0000313" key="3">
    <source>
        <dbReference type="Proteomes" id="UP000010552"/>
    </source>
</evidence>
<protein>
    <submittedName>
        <fullName evidence="2">Uncharacterized protein</fullName>
    </submittedName>
</protein>
<feature type="region of interest" description="Disordered" evidence="1">
    <location>
        <begin position="1"/>
        <end position="69"/>
    </location>
</feature>
<feature type="compositionally biased region" description="Basic and acidic residues" evidence="1">
    <location>
        <begin position="37"/>
        <end position="55"/>
    </location>
</feature>
<dbReference type="AlphaFoldDB" id="L5KUR8"/>
<evidence type="ECO:0000313" key="2">
    <source>
        <dbReference type="EMBL" id="ELK15167.1"/>
    </source>
</evidence>
<accession>L5KUR8</accession>
<feature type="compositionally biased region" description="Basic and acidic residues" evidence="1">
    <location>
        <begin position="1"/>
        <end position="18"/>
    </location>
</feature>
<sequence>MSQSEDQKGKGKDSRQDAHALGFSTPLVYGNGDEAEPSSHRKDAETEDRAQPRCDRRPHHRCHWRPPGPPRVQVQTFRRCLQVEDGLGTHLPCSQYEWTHSRLVLSHSLTVLSSLADTMSRPSGENLNQAGHKSHDQLTDTMGATWHLPQPPSRTAHYHLIPGISAATCPAVTQVTLGKWLLSVR</sequence>
<name>L5KUR8_PTEAL</name>
<dbReference type="InParanoid" id="L5KUR8"/>
<dbReference type="EMBL" id="KB030552">
    <property type="protein sequence ID" value="ELK15167.1"/>
    <property type="molecule type" value="Genomic_DNA"/>
</dbReference>